<dbReference type="PANTHER" id="PTHR30250">
    <property type="entry name" value="PST FAMILY PREDICTED COLANIC ACID TRANSPORTER"/>
    <property type="match status" value="1"/>
</dbReference>
<evidence type="ECO:0000256" key="1">
    <source>
        <dbReference type="ARBA" id="ARBA00004651"/>
    </source>
</evidence>
<feature type="transmembrane region" description="Helical" evidence="6">
    <location>
        <begin position="83"/>
        <end position="107"/>
    </location>
</feature>
<dbReference type="EMBL" id="BX950229">
    <property type="protein sequence ID" value="CAF30645.1"/>
    <property type="molecule type" value="Genomic_DNA"/>
</dbReference>
<feature type="transmembrane region" description="Helical" evidence="6">
    <location>
        <begin position="193"/>
        <end position="212"/>
    </location>
</feature>
<evidence type="ECO:0000313" key="7">
    <source>
        <dbReference type="EMBL" id="CAF30645.1"/>
    </source>
</evidence>
<dbReference type="Pfam" id="PF01943">
    <property type="entry name" value="Polysacc_synt"/>
    <property type="match status" value="1"/>
</dbReference>
<keyword evidence="8" id="KW-1185">Reference proteome</keyword>
<dbReference type="HOGENOM" id="CLU_022017_5_1_2"/>
<name>Q6LYA2_METMP</name>
<evidence type="ECO:0000256" key="2">
    <source>
        <dbReference type="ARBA" id="ARBA00022475"/>
    </source>
</evidence>
<feature type="transmembrane region" description="Helical" evidence="6">
    <location>
        <begin position="165"/>
        <end position="187"/>
    </location>
</feature>
<dbReference type="RefSeq" id="WP_011171033.1">
    <property type="nucleotide sequence ID" value="NC_005791.1"/>
</dbReference>
<protein>
    <submittedName>
        <fullName evidence="7">Polysaccharide biosynthesis protein</fullName>
    </submittedName>
</protein>
<organism evidence="8">
    <name type="scientific">Methanococcus maripaludis (strain DSM 14266 / JCM 13030 / NBRC 101832 / S2 / LL)</name>
    <dbReference type="NCBI Taxonomy" id="267377"/>
    <lineage>
        <taxon>Archaea</taxon>
        <taxon>Methanobacteriati</taxon>
        <taxon>Methanobacteriota</taxon>
        <taxon>Methanomada group</taxon>
        <taxon>Methanococci</taxon>
        <taxon>Methanococcales</taxon>
        <taxon>Methanococcaceae</taxon>
        <taxon>Methanococcus</taxon>
    </lineage>
</organism>
<feature type="transmembrane region" description="Helical" evidence="6">
    <location>
        <begin position="274"/>
        <end position="295"/>
    </location>
</feature>
<feature type="transmembrane region" description="Helical" evidence="6">
    <location>
        <begin position="408"/>
        <end position="430"/>
    </location>
</feature>
<keyword evidence="2" id="KW-1003">Cell membrane</keyword>
<feature type="transmembrane region" description="Helical" evidence="6">
    <location>
        <begin position="469"/>
        <end position="488"/>
    </location>
</feature>
<gene>
    <name evidence="7" type="ordered locus">MMP1089</name>
</gene>
<keyword evidence="5 6" id="KW-0472">Membrane</keyword>
<dbReference type="AlphaFoldDB" id="Q6LYA2"/>
<feature type="transmembrane region" description="Helical" evidence="6">
    <location>
        <begin position="46"/>
        <end position="71"/>
    </location>
</feature>
<dbReference type="InterPro" id="IPR050833">
    <property type="entry name" value="Poly_Biosynth_Transport"/>
</dbReference>
<feature type="transmembrane region" description="Helical" evidence="6">
    <location>
        <begin position="233"/>
        <end position="254"/>
    </location>
</feature>
<dbReference type="EnsemblBacteria" id="CAF30645">
    <property type="protein sequence ID" value="CAF30645"/>
    <property type="gene ID" value="MMP1089"/>
</dbReference>
<dbReference type="KEGG" id="mmp:MMP1089"/>
<accession>Q6LYA2</accession>
<proteinExistence type="predicted"/>
<evidence type="ECO:0000256" key="6">
    <source>
        <dbReference type="SAM" id="Phobius"/>
    </source>
</evidence>
<reference evidence="7 8" key="1">
    <citation type="journal article" date="2004" name="J. Bacteriol.">
        <title>Complete genome sequence of the genetically tractable hydrogenotrophic methanogen Methanococcus maripaludis.</title>
        <authorList>
            <person name="Hendrickson E.L."/>
            <person name="Kaul R."/>
            <person name="Zhou Y."/>
            <person name="Bovee D."/>
            <person name="Chapman P."/>
            <person name="Chung J."/>
            <person name="Conway de Macario E."/>
            <person name="Dodsworth J.A."/>
            <person name="Gillett W."/>
            <person name="Graham D.E."/>
            <person name="Hackett M."/>
            <person name="Haydock A.K."/>
            <person name="Kang A."/>
            <person name="Land M.L."/>
            <person name="Levy R."/>
            <person name="Lie T.J."/>
            <person name="Major T.A."/>
            <person name="Moore B.C."/>
            <person name="Porat I."/>
            <person name="Palmeiri A."/>
            <person name="Rouse G."/>
            <person name="Saenphimmachak C."/>
            <person name="Soll D."/>
            <person name="Van Dien S."/>
            <person name="Wang T."/>
            <person name="Whitman W.B."/>
            <person name="Xia Q."/>
            <person name="Zhang Y."/>
            <person name="Larimer F.W."/>
            <person name="Olson M.V."/>
            <person name="Leigh J.A."/>
        </authorList>
    </citation>
    <scope>NUCLEOTIDE SEQUENCE [LARGE SCALE GENOMIC DNA]</scope>
    <source>
        <strain evidence="8">S2 / LL</strain>
    </source>
</reference>
<keyword evidence="4 6" id="KW-1133">Transmembrane helix</keyword>
<feature type="transmembrane region" description="Helical" evidence="6">
    <location>
        <begin position="386"/>
        <end position="402"/>
    </location>
</feature>
<feature type="transmembrane region" description="Helical" evidence="6">
    <location>
        <begin position="442"/>
        <end position="463"/>
    </location>
</feature>
<feature type="transmembrane region" description="Helical" evidence="6">
    <location>
        <begin position="316"/>
        <end position="334"/>
    </location>
</feature>
<evidence type="ECO:0000256" key="5">
    <source>
        <dbReference type="ARBA" id="ARBA00023136"/>
    </source>
</evidence>
<evidence type="ECO:0000313" key="8">
    <source>
        <dbReference type="Proteomes" id="UP000000590"/>
    </source>
</evidence>
<dbReference type="PATRIC" id="fig|267377.15.peg.1122"/>
<feature type="transmembrane region" description="Helical" evidence="6">
    <location>
        <begin position="127"/>
        <end position="144"/>
    </location>
</feature>
<dbReference type="CDD" id="cd13128">
    <property type="entry name" value="MATE_Wzx_like"/>
    <property type="match status" value="1"/>
</dbReference>
<dbReference type="GeneID" id="2762686"/>
<dbReference type="STRING" id="267377.MMP1089"/>
<comment type="subcellular location">
    <subcellularLocation>
        <location evidence="1">Cell membrane</location>
        <topology evidence="1">Multi-pass membrane protein</topology>
    </subcellularLocation>
</comment>
<dbReference type="InterPro" id="IPR002797">
    <property type="entry name" value="Polysacc_synth"/>
</dbReference>
<feature type="transmembrane region" description="Helical" evidence="6">
    <location>
        <begin position="12"/>
        <end position="34"/>
    </location>
</feature>
<feature type="transmembrane region" description="Helical" evidence="6">
    <location>
        <begin position="354"/>
        <end position="374"/>
    </location>
</feature>
<dbReference type="GO" id="GO:0005886">
    <property type="term" value="C:plasma membrane"/>
    <property type="evidence" value="ECO:0007669"/>
    <property type="project" value="UniProtKB-SubCell"/>
</dbReference>
<dbReference type="Proteomes" id="UP000000590">
    <property type="component" value="Chromosome"/>
</dbReference>
<evidence type="ECO:0000256" key="4">
    <source>
        <dbReference type="ARBA" id="ARBA00022989"/>
    </source>
</evidence>
<dbReference type="PANTHER" id="PTHR30250:SF27">
    <property type="entry name" value="POLYSACCHARIDE BIOSYNTHESIS PROTEIN"/>
    <property type="match status" value="1"/>
</dbReference>
<evidence type="ECO:0000256" key="3">
    <source>
        <dbReference type="ARBA" id="ARBA00022692"/>
    </source>
</evidence>
<keyword evidence="3 6" id="KW-0812">Transmembrane</keyword>
<dbReference type="eggNOG" id="arCOG02209">
    <property type="taxonomic scope" value="Archaea"/>
</dbReference>
<sequence>MFLSYKERMIKGASWNFLFLVLAAPIGYFVRILYANSLSKVEVGLFYAILDLISMVSIFRGLGLNNTVIYFIPKFLVQNRKDLIKSTLISVLLIQTIMAVLMAVLMYLISPTLINKYINNQGQFGDISLIFVVFTIMIFGYYIFDGTKALLFNSFQGFQSQKIYGTCNFLNILSILILSIIFIYFGAGLYSPALAYTITPLIMILIYGKIFLKEVFPEFFTEKITFSKELLNDIFSYGMPIMFGSAGFIIMGYLDSICLTYFTGLNAVADYRNVAMPTVLVLSYFASAICKVILPMSTEMWEKGEKKNLSDGLKKILSYSFIISVPFAVILAYFPTELVNIFFNENYLTAAPTMSILSFGVIFLSMNTIVFDIFNGIGKPHLSAKILYIGALFNLIFNLLLIPKFGTIGAAFATTLCYILIQILQTRYLGKFLDYKFPLKNFFLCLFSSSISIVPLLIIKSMILNEYVLILFSGVLYFLTYFLSIYVLKVDDLKEIKSLIFK</sequence>